<dbReference type="AlphaFoldDB" id="A0A2H0XBW5"/>
<protein>
    <submittedName>
        <fullName evidence="2">Uncharacterized protein</fullName>
    </submittedName>
</protein>
<sequence>MPEIIQKYNITGVSYENLYAGCVTTLNGMGTENLKETTPTSTSKELSATVPSIWGWGGMKLSVKLITDRDGTALQLKGYIAQLGVSPLTKSMDKFLLNLQDLLKQRYNYNFEYERLTKFLPSYKLSINSKDKKAFVVIVLVTFCTTVVGVLFGHGSEAFLGILVLVFGYKFGKKYFYKD</sequence>
<keyword evidence="1" id="KW-0812">Transmembrane</keyword>
<gene>
    <name evidence="2" type="ORF">COT50_02035</name>
</gene>
<reference evidence="3" key="1">
    <citation type="submission" date="2017-09" db="EMBL/GenBank/DDBJ databases">
        <title>Depth-based differentiation of microbial function through sediment-hosted aquifers and enrichment of novel symbionts in the deep terrestrial subsurface.</title>
        <authorList>
            <person name="Probst A.J."/>
            <person name="Ladd B."/>
            <person name="Jarett J.K."/>
            <person name="Geller-Mcgrath D.E."/>
            <person name="Sieber C.M.K."/>
            <person name="Emerson J.B."/>
            <person name="Anantharaman K."/>
            <person name="Thomas B.C."/>
            <person name="Malmstrom R."/>
            <person name="Stieglmeier M."/>
            <person name="Klingl A."/>
            <person name="Woyke T."/>
            <person name="Ryan C.M."/>
            <person name="Banfield J.F."/>
        </authorList>
    </citation>
    <scope>NUCLEOTIDE SEQUENCE [LARGE SCALE GENOMIC DNA]</scope>
</reference>
<feature type="transmembrane region" description="Helical" evidence="1">
    <location>
        <begin position="134"/>
        <end position="152"/>
    </location>
</feature>
<accession>A0A2H0XBW5</accession>
<keyword evidence="1" id="KW-1133">Transmembrane helix</keyword>
<keyword evidence="1" id="KW-0472">Membrane</keyword>
<organism evidence="2 3">
    <name type="scientific">candidate division WWE3 bacterium CG08_land_8_20_14_0_20_41_10</name>
    <dbReference type="NCBI Taxonomy" id="1975085"/>
    <lineage>
        <taxon>Bacteria</taxon>
        <taxon>Katanobacteria</taxon>
    </lineage>
</organism>
<evidence type="ECO:0000313" key="2">
    <source>
        <dbReference type="EMBL" id="PIS22424.1"/>
    </source>
</evidence>
<dbReference type="EMBL" id="PEYU01000042">
    <property type="protein sequence ID" value="PIS22424.1"/>
    <property type="molecule type" value="Genomic_DNA"/>
</dbReference>
<feature type="transmembrane region" description="Helical" evidence="1">
    <location>
        <begin position="158"/>
        <end position="176"/>
    </location>
</feature>
<proteinExistence type="predicted"/>
<evidence type="ECO:0000313" key="3">
    <source>
        <dbReference type="Proteomes" id="UP000231252"/>
    </source>
</evidence>
<name>A0A2H0XBW5_UNCKA</name>
<dbReference type="Proteomes" id="UP000231252">
    <property type="component" value="Unassembled WGS sequence"/>
</dbReference>
<evidence type="ECO:0000256" key="1">
    <source>
        <dbReference type="SAM" id="Phobius"/>
    </source>
</evidence>
<comment type="caution">
    <text evidence="2">The sequence shown here is derived from an EMBL/GenBank/DDBJ whole genome shotgun (WGS) entry which is preliminary data.</text>
</comment>